<gene>
    <name evidence="3" type="ORF">AXG93_4207s1010</name>
</gene>
<comment type="caution">
    <text evidence="3">The sequence shown here is derived from an EMBL/GenBank/DDBJ whole genome shotgun (WGS) entry which is preliminary data.</text>
</comment>
<feature type="compositionally biased region" description="Polar residues" evidence="1">
    <location>
        <begin position="272"/>
        <end position="292"/>
    </location>
</feature>
<name>A0A176VWJ7_MARPO</name>
<feature type="domain" description="Retrotransposon gag" evidence="2">
    <location>
        <begin position="55"/>
        <end position="154"/>
    </location>
</feature>
<accession>A0A176VWJ7</accession>
<keyword evidence="4" id="KW-1185">Reference proteome</keyword>
<dbReference type="AlphaFoldDB" id="A0A176VWJ7"/>
<feature type="region of interest" description="Disordered" evidence="1">
    <location>
        <begin position="183"/>
        <end position="405"/>
    </location>
</feature>
<feature type="compositionally biased region" description="Basic and acidic residues" evidence="1">
    <location>
        <begin position="335"/>
        <end position="376"/>
    </location>
</feature>
<sequence>MADGQANARLPQPITKHSYPKYKGSGDDDDADSYIKLFESVSIANREIHDEDRLRIFPSLLRKKARSWYNHESIDPTGLTTWAQLKEKFLRRFRELGYDSRVLTKLRNLQREKKESLRDYTERFLDLLDRIPKTGPGSPFSVQQAVDWYVTGLTREMETFCRRSKCDTIEDVIASAEAFETSTLNRRGRERRESKERKPKGERRKRRGATPSSEEQSSDEGCTSSEEEETSSSEEDRKKKKERLRREEAQSGKEERPKKSKYGQRRNDYAPTCSNCKKSGHTSVECDQSPANRPTVRFVTPPAKENVQINQVDASSDKNDEEEEWPEEEVMCGRVETRSSKRSKDDERDNRKHSRKADDRKGKGEEKSSSRADFRPARRPSAMRETPSARPDTRTEDEQVRVLRREYTPDIKDEVAELLKEAIRTRTEMEGRNIPTPSVARTSASSEQRKPSVSCRHAHYDVVKDIGNQQANITFNQLLDDNKTYRKMLMLSLCRPRKTRTVKLPQVYHVTNEDLIVLRFKENVKLN</sequence>
<dbReference type="Proteomes" id="UP000077202">
    <property type="component" value="Unassembled WGS sequence"/>
</dbReference>
<feature type="compositionally biased region" description="Basic residues" evidence="1">
    <location>
        <begin position="197"/>
        <end position="208"/>
    </location>
</feature>
<dbReference type="InterPro" id="IPR005162">
    <property type="entry name" value="Retrotrans_gag_dom"/>
</dbReference>
<evidence type="ECO:0000313" key="3">
    <source>
        <dbReference type="EMBL" id="OAE25184.1"/>
    </source>
</evidence>
<evidence type="ECO:0000256" key="1">
    <source>
        <dbReference type="SAM" id="MobiDB-lite"/>
    </source>
</evidence>
<dbReference type="PANTHER" id="PTHR33223">
    <property type="entry name" value="CCHC-TYPE DOMAIN-CONTAINING PROTEIN"/>
    <property type="match status" value="1"/>
</dbReference>
<feature type="compositionally biased region" description="Basic and acidic residues" evidence="1">
    <location>
        <begin position="244"/>
        <end position="257"/>
    </location>
</feature>
<dbReference type="Pfam" id="PF03732">
    <property type="entry name" value="Retrotrans_gag"/>
    <property type="match status" value="1"/>
</dbReference>
<feature type="region of interest" description="Disordered" evidence="1">
    <location>
        <begin position="1"/>
        <end position="29"/>
    </location>
</feature>
<dbReference type="PANTHER" id="PTHR33223:SF6">
    <property type="entry name" value="CCHC-TYPE DOMAIN-CONTAINING PROTEIN"/>
    <property type="match status" value="1"/>
</dbReference>
<evidence type="ECO:0000259" key="2">
    <source>
        <dbReference type="Pfam" id="PF03732"/>
    </source>
</evidence>
<protein>
    <recommendedName>
        <fullName evidence="2">Retrotransposon gag domain-containing protein</fullName>
    </recommendedName>
</protein>
<feature type="region of interest" description="Disordered" evidence="1">
    <location>
        <begin position="429"/>
        <end position="453"/>
    </location>
</feature>
<feature type="compositionally biased region" description="Basic and acidic residues" evidence="1">
    <location>
        <begin position="391"/>
        <end position="405"/>
    </location>
</feature>
<reference evidence="3" key="1">
    <citation type="submission" date="2016-03" db="EMBL/GenBank/DDBJ databases">
        <title>Mechanisms controlling the formation of the plant cell surface in tip-growing cells are functionally conserved among land plants.</title>
        <authorList>
            <person name="Honkanen S."/>
            <person name="Jones V.A."/>
            <person name="Morieri G."/>
            <person name="Champion C."/>
            <person name="Hetherington A.J."/>
            <person name="Kelly S."/>
            <person name="Saint-Marcoux D."/>
            <person name="Proust H."/>
            <person name="Prescott H."/>
            <person name="Dolan L."/>
        </authorList>
    </citation>
    <scope>NUCLEOTIDE SEQUENCE [LARGE SCALE GENOMIC DNA]</scope>
    <source>
        <tissue evidence="3">Whole gametophyte</tissue>
    </source>
</reference>
<organism evidence="3 4">
    <name type="scientific">Marchantia polymorpha subsp. ruderalis</name>
    <dbReference type="NCBI Taxonomy" id="1480154"/>
    <lineage>
        <taxon>Eukaryota</taxon>
        <taxon>Viridiplantae</taxon>
        <taxon>Streptophyta</taxon>
        <taxon>Embryophyta</taxon>
        <taxon>Marchantiophyta</taxon>
        <taxon>Marchantiopsida</taxon>
        <taxon>Marchantiidae</taxon>
        <taxon>Marchantiales</taxon>
        <taxon>Marchantiaceae</taxon>
        <taxon>Marchantia</taxon>
    </lineage>
</organism>
<evidence type="ECO:0000313" key="4">
    <source>
        <dbReference type="Proteomes" id="UP000077202"/>
    </source>
</evidence>
<dbReference type="EMBL" id="LVLJ01002390">
    <property type="protein sequence ID" value="OAE25184.1"/>
    <property type="molecule type" value="Genomic_DNA"/>
</dbReference>
<proteinExistence type="predicted"/>
<feature type="compositionally biased region" description="Acidic residues" evidence="1">
    <location>
        <begin position="319"/>
        <end position="330"/>
    </location>
</feature>
<feature type="compositionally biased region" description="Polar residues" evidence="1">
    <location>
        <begin position="435"/>
        <end position="446"/>
    </location>
</feature>